<dbReference type="InterPro" id="IPR029045">
    <property type="entry name" value="ClpP/crotonase-like_dom_sf"/>
</dbReference>
<protein>
    <submittedName>
        <fullName evidence="3">Enoyl-CoA hydratase/isomerase PhaB</fullName>
        <ecNumber evidence="3">4.2.1.17</ecNumber>
    </submittedName>
</protein>
<dbReference type="InterPro" id="IPR018376">
    <property type="entry name" value="Enoyl-CoA_hyd/isom_CS"/>
</dbReference>
<reference evidence="3 4" key="1">
    <citation type="journal article" date="2012" name="Stand. Genomic Sci.">
        <title>Complete genome sequencing and analysis of Saprospira grandis str. Lewin, a predatory marine bacterium.</title>
        <authorList>
            <person name="Saw J.H."/>
            <person name="Yuryev A."/>
            <person name="Kanbe M."/>
            <person name="Hou S."/>
            <person name="Young A.G."/>
            <person name="Aizawa S."/>
            <person name="Alam M."/>
        </authorList>
    </citation>
    <scope>NUCLEOTIDE SEQUENCE [LARGE SCALE GENOMIC DNA]</scope>
    <source>
        <strain evidence="3 4">Lewin</strain>
        <plasmid evidence="4">Plasmid SGRA01</plasmid>
    </source>
</reference>
<proteinExistence type="inferred from homology"/>
<geneLocation type="plasmid" evidence="4">
    <name>SGRA01</name>
</geneLocation>
<dbReference type="CDD" id="cd06558">
    <property type="entry name" value="crotonase-like"/>
    <property type="match status" value="1"/>
</dbReference>
<dbReference type="AlphaFoldDB" id="H6LB14"/>
<evidence type="ECO:0000313" key="4">
    <source>
        <dbReference type="Proteomes" id="UP000007519"/>
    </source>
</evidence>
<dbReference type="EMBL" id="CP002832">
    <property type="protein sequence ID" value="AFC26979.1"/>
    <property type="molecule type" value="Genomic_DNA"/>
</dbReference>
<dbReference type="Proteomes" id="UP000007519">
    <property type="component" value="Plasmid unnamed"/>
</dbReference>
<keyword evidence="3" id="KW-0456">Lyase</keyword>
<name>H6LB14_SAPGL</name>
<dbReference type="EC" id="4.2.1.17" evidence="3"/>
<dbReference type="HOGENOM" id="CLU_009834_7_2_10"/>
<dbReference type="PROSITE" id="PS00166">
    <property type="entry name" value="ENOYL_COA_HYDRATASE"/>
    <property type="match status" value="1"/>
</dbReference>
<evidence type="ECO:0000256" key="2">
    <source>
        <dbReference type="RuleBase" id="RU003707"/>
    </source>
</evidence>
<dbReference type="PANTHER" id="PTHR43459:SF1">
    <property type="entry name" value="EG:BACN32G11.4 PROTEIN"/>
    <property type="match status" value="1"/>
</dbReference>
<accession>H6LB14</accession>
<gene>
    <name evidence="3" type="primary">paaG</name>
    <name evidence="3" type="ORF">SGRA_p0039</name>
</gene>
<dbReference type="SUPFAM" id="SSF52096">
    <property type="entry name" value="ClpP/crotonase"/>
    <property type="match status" value="1"/>
</dbReference>
<organism evidence="3 4">
    <name type="scientific">Saprospira grandis (strain Lewin)</name>
    <dbReference type="NCBI Taxonomy" id="984262"/>
    <lineage>
        <taxon>Bacteria</taxon>
        <taxon>Pseudomonadati</taxon>
        <taxon>Bacteroidota</taxon>
        <taxon>Saprospiria</taxon>
        <taxon>Saprospirales</taxon>
        <taxon>Saprospiraceae</taxon>
        <taxon>Saprospira</taxon>
    </lineage>
</organism>
<evidence type="ECO:0000313" key="3">
    <source>
        <dbReference type="EMBL" id="AFC26979.1"/>
    </source>
</evidence>
<sequence length="261" mass="28413">MSDLLLKKQEGAILELSLNRPKQYNSFNRPMALALIAALEEAAVDQTVRVIVLTAQGKGFCAGQDLNEVTDPNNGINFEAILEEHYNPIIRLIRQTEKPIIAALQGVAAGAGANIALACDFVVCSEKASFTQAFSKIGLVPDSGGSYILPRLVGWQRANAMLMLSEKFTAQEALELGMIYKVVAAEELNSATQQLAERLANMPGQALGWTKRLLNASITNTLEEQLKLESDLQIKAGYSADFKEGVAAFLEKRAPKFNQDK</sequence>
<evidence type="ECO:0000256" key="1">
    <source>
        <dbReference type="ARBA" id="ARBA00005254"/>
    </source>
</evidence>
<comment type="similarity">
    <text evidence="1 2">Belongs to the enoyl-CoA hydratase/isomerase family.</text>
</comment>
<keyword evidence="4" id="KW-1185">Reference proteome</keyword>
<dbReference type="GO" id="GO:0004300">
    <property type="term" value="F:enoyl-CoA hydratase activity"/>
    <property type="evidence" value="ECO:0007669"/>
    <property type="project" value="UniProtKB-EC"/>
</dbReference>
<dbReference type="InterPro" id="IPR001753">
    <property type="entry name" value="Enoyl-CoA_hydra/iso"/>
</dbReference>
<dbReference type="Gene3D" id="3.90.226.10">
    <property type="entry name" value="2-enoyl-CoA Hydratase, Chain A, domain 1"/>
    <property type="match status" value="1"/>
</dbReference>
<keyword evidence="3" id="KW-0614">Plasmid</keyword>
<dbReference type="RefSeq" id="WP_015695533.1">
    <property type="nucleotide sequence ID" value="NC_016936.1"/>
</dbReference>
<dbReference type="PANTHER" id="PTHR43459">
    <property type="entry name" value="ENOYL-COA HYDRATASE"/>
    <property type="match status" value="1"/>
</dbReference>
<dbReference type="Gene3D" id="1.10.12.10">
    <property type="entry name" value="Lyase 2-enoyl-coa Hydratase, Chain A, domain 2"/>
    <property type="match status" value="1"/>
</dbReference>
<dbReference type="eggNOG" id="COG1024">
    <property type="taxonomic scope" value="Bacteria"/>
</dbReference>
<dbReference type="OrthoDB" id="9775794at2"/>
<dbReference type="KEGG" id="sgn:SGRA_p0039"/>
<dbReference type="Pfam" id="PF00378">
    <property type="entry name" value="ECH_1"/>
    <property type="match status" value="1"/>
</dbReference>
<dbReference type="InterPro" id="IPR014748">
    <property type="entry name" value="Enoyl-CoA_hydra_C"/>
</dbReference>